<keyword evidence="4" id="KW-1185">Reference proteome</keyword>
<evidence type="ECO:0000313" key="4">
    <source>
        <dbReference type="Proteomes" id="UP001634154"/>
    </source>
</evidence>
<reference evidence="1" key="2">
    <citation type="submission" date="2015-12" db="EMBL/GenBank/DDBJ databases">
        <authorList>
            <person name="Shamseldin A."/>
            <person name="Moawad H."/>
            <person name="Abd El-Rahim W.M."/>
            <person name="Sadowsky M.J."/>
        </authorList>
    </citation>
    <scope>NUCLEOTIDE SEQUENCE</scope>
    <source>
        <strain evidence="1">KJ1R5</strain>
    </source>
</reference>
<name>A0A135W6I2_9FLAO</name>
<dbReference type="Pfam" id="PF14113">
    <property type="entry name" value="Tae4"/>
    <property type="match status" value="1"/>
</dbReference>
<dbReference type="RefSeq" id="WP_062653017.1">
    <property type="nucleotide sequence ID" value="NZ_JBJXVJ010000002.1"/>
</dbReference>
<accession>A0A135W6I2</accession>
<comment type="caution">
    <text evidence="1">The sequence shown here is derived from an EMBL/GenBank/DDBJ whole genome shotgun (WGS) entry which is preliminary data.</text>
</comment>
<dbReference type="Proteomes" id="UP000070513">
    <property type="component" value="Unassembled WGS sequence"/>
</dbReference>
<dbReference type="EMBL" id="LPUR01000017">
    <property type="protein sequence ID" value="KXH80533.1"/>
    <property type="molecule type" value="Genomic_DNA"/>
</dbReference>
<reference evidence="1 3" key="3">
    <citation type="journal article" date="2016" name="Genome Announc.">
        <title>Draft Genome Sequence of a Biocontrol Rhizobacterium, Chryseobacterium kwangjuense Strain KJ1R5, Isolated from Pepper (Capsicum annuum).</title>
        <authorList>
            <person name="Jeong J.J."/>
            <person name="Park H."/>
            <person name="Park B.H."/>
            <person name="Mannaa M."/>
            <person name="Sang M.K."/>
            <person name="Choi I.G."/>
            <person name="Kim K.D."/>
        </authorList>
    </citation>
    <scope>NUCLEOTIDE SEQUENCE [LARGE SCALE GENOMIC DNA]</scope>
    <source>
        <strain evidence="1 3">KJ1R5</strain>
    </source>
</reference>
<dbReference type="InterPro" id="IPR025562">
    <property type="entry name" value="Tae4"/>
</dbReference>
<evidence type="ECO:0000313" key="3">
    <source>
        <dbReference type="Proteomes" id="UP000070513"/>
    </source>
</evidence>
<evidence type="ECO:0000313" key="1">
    <source>
        <dbReference type="EMBL" id="KXH80533.1"/>
    </source>
</evidence>
<dbReference type="Proteomes" id="UP001634154">
    <property type="component" value="Unassembled WGS sequence"/>
</dbReference>
<proteinExistence type="predicted"/>
<dbReference type="OrthoDB" id="1329287at2"/>
<evidence type="ECO:0000313" key="2">
    <source>
        <dbReference type="EMBL" id="MFN1217063.1"/>
    </source>
</evidence>
<organism evidence="1 3">
    <name type="scientific">Chryseobacterium kwangjuense</name>
    <dbReference type="NCBI Taxonomy" id="267125"/>
    <lineage>
        <taxon>Bacteria</taxon>
        <taxon>Pseudomonadati</taxon>
        <taxon>Bacteroidota</taxon>
        <taxon>Flavobacteriia</taxon>
        <taxon>Flavobacteriales</taxon>
        <taxon>Weeksellaceae</taxon>
        <taxon>Chryseobacterium group</taxon>
        <taxon>Chryseobacterium</taxon>
    </lineage>
</organism>
<reference evidence="3" key="1">
    <citation type="submission" date="2015-12" db="EMBL/GenBank/DDBJ databases">
        <title>Genome sequence of a biocontrol rhizobacterium Chryseobacterium kwangjuense strain KJ1R5 isolated from pepper (Capsicum annuum L.).</title>
        <authorList>
            <person name="Jeong J.-J."/>
            <person name="Park H."/>
            <person name="Mannaa M."/>
            <person name="Sang M.K."/>
            <person name="Choi I.-G."/>
            <person name="Kim K.D."/>
        </authorList>
    </citation>
    <scope>NUCLEOTIDE SEQUENCE [LARGE SCALE GENOMIC DNA]</scope>
    <source>
        <strain evidence="3">KJ1R5</strain>
    </source>
</reference>
<dbReference type="AlphaFoldDB" id="A0A135W6I2"/>
<dbReference type="EMBL" id="JBJXVJ010000002">
    <property type="protein sequence ID" value="MFN1217063.1"/>
    <property type="molecule type" value="Genomic_DNA"/>
</dbReference>
<gene>
    <name evidence="2" type="ORF">ACKW6Q_08760</name>
    <name evidence="1" type="ORF">AU378_19260</name>
</gene>
<dbReference type="Gene3D" id="3.90.1720.70">
    <property type="match status" value="1"/>
</dbReference>
<protein>
    <submittedName>
        <fullName evidence="2">T6SS effector amidase Tae4 family protein</fullName>
    </submittedName>
</protein>
<sequence length="259" mass="29426">MANNFKNPWESNTWGQGTEEFTRWLPEDAAYFTGKNPNTGESADDLDFFSPNPQSGGGISNVGWNYDKIEENYIKDGQRIVQKEHKAGKSEKARNNWNILFGKDTCAIKLSWALNNAGYVIPEHKTSNNRVTLSGNINPKHQYILGADEMGTYLKQKLGTPTFKSDGPIKSDEALENFIKKIEGWKDYGGIIYLDSKNHKEYGATGHVDLIYEDWGNDPYIYGSQEELDDYVDWRNGDGGFNSNAELEVYIWLLKGEKR</sequence>
<reference evidence="2 4" key="4">
    <citation type="submission" date="2024-12" db="EMBL/GenBank/DDBJ databases">
        <title>Draft genome sequence of Chryseobacterium kwangjuense AG447.</title>
        <authorList>
            <person name="Cheptsov V.S."/>
            <person name="Belov A."/>
            <person name="Zavarzina A.G."/>
        </authorList>
    </citation>
    <scope>NUCLEOTIDE SEQUENCE [LARGE SCALE GENOMIC DNA]</scope>
    <source>
        <strain evidence="2 4">AG447</strain>
    </source>
</reference>